<dbReference type="Pfam" id="PF05176">
    <property type="entry name" value="ATP-synt_10"/>
    <property type="match status" value="1"/>
</dbReference>
<dbReference type="GO" id="GO:0005743">
    <property type="term" value="C:mitochondrial inner membrane"/>
    <property type="evidence" value="ECO:0007669"/>
    <property type="project" value="EnsemblFungi"/>
</dbReference>
<organism evidence="1 2">
    <name type="scientific">Naumovozyma dairenensis (strain ATCC 10597 / BCRC 20456 / CBS 421 / NBRC 0211 / NRRL Y-12639)</name>
    <name type="common">Saccharomyces dairenensis</name>
    <dbReference type="NCBI Taxonomy" id="1071378"/>
    <lineage>
        <taxon>Eukaryota</taxon>
        <taxon>Fungi</taxon>
        <taxon>Dikarya</taxon>
        <taxon>Ascomycota</taxon>
        <taxon>Saccharomycotina</taxon>
        <taxon>Saccharomycetes</taxon>
        <taxon>Saccharomycetales</taxon>
        <taxon>Saccharomycetaceae</taxon>
        <taxon>Naumovozyma</taxon>
    </lineage>
</organism>
<dbReference type="GO" id="GO:0033615">
    <property type="term" value="P:mitochondrial proton-transporting ATP synthase complex assembly"/>
    <property type="evidence" value="ECO:0007669"/>
    <property type="project" value="EnsemblFungi"/>
</dbReference>
<dbReference type="STRING" id="1071378.G0WH42"/>
<dbReference type="InterPro" id="IPR007849">
    <property type="entry name" value="ATP10"/>
</dbReference>
<dbReference type="KEGG" id="ndi:NDAI_0J02280"/>
<dbReference type="RefSeq" id="XP_003672363.1">
    <property type="nucleotide sequence ID" value="XM_003672315.1"/>
</dbReference>
<dbReference type="Proteomes" id="UP000000689">
    <property type="component" value="Chromosome 10"/>
</dbReference>
<dbReference type="HOGENOM" id="CLU_047290_2_0_1"/>
<dbReference type="PANTHER" id="PTHR28106:SF1">
    <property type="entry name" value="MITOCHONDRIAL ATPASE COMPLEX SUBUNIT ATP10"/>
    <property type="match status" value="1"/>
</dbReference>
<sequence length="288" mass="33816">MFPRRYFTTSVLRLAAENGPNGGLLKKFMSPLIDSAKFDEEELIPKQLLRPIGLTNSPFQTTKYKEKGNSLKDLFNENKTNERVKELTHQLNKSSMHDLFVFRKTNGKLFFAPKSYWNASKALYFPHLMGNSLANPSEKIRLEEILKGKISIVKLFGNKIGNDMVNQYATDITFDPVPKENSNIQTIQINWIENKMKSWLSKLSIWKLRRMIDPKDHSKYFMCQWNQLPFDIRESLKINNIFTGYILIVDRNLKIRWITCGNPDESHDEIKTLWKCVRELEKEKEEFT</sequence>
<dbReference type="eggNOG" id="KOG4614">
    <property type="taxonomic scope" value="Eukaryota"/>
</dbReference>
<evidence type="ECO:0008006" key="3">
    <source>
        <dbReference type="Google" id="ProtNLM"/>
    </source>
</evidence>
<protein>
    <recommendedName>
        <fullName evidence="3">Mitochondrial ATPase complex subunit ATP10</fullName>
    </recommendedName>
</protein>
<evidence type="ECO:0000313" key="1">
    <source>
        <dbReference type="EMBL" id="CCD27120.1"/>
    </source>
</evidence>
<evidence type="ECO:0000313" key="2">
    <source>
        <dbReference type="Proteomes" id="UP000000689"/>
    </source>
</evidence>
<dbReference type="EMBL" id="HE580276">
    <property type="protein sequence ID" value="CCD27120.1"/>
    <property type="molecule type" value="Genomic_DNA"/>
</dbReference>
<dbReference type="OMA" id="YFPNFHG"/>
<proteinExistence type="predicted"/>
<dbReference type="GeneID" id="11494458"/>
<reference evidence="1 2" key="1">
    <citation type="journal article" date="2011" name="Proc. Natl. Acad. Sci. U.S.A.">
        <title>Evolutionary erosion of yeast sex chromosomes by mating-type switching accidents.</title>
        <authorList>
            <person name="Gordon J.L."/>
            <person name="Armisen D."/>
            <person name="Proux-Wera E."/>
            <person name="Oheigeartaigh S.S."/>
            <person name="Byrne K.P."/>
            <person name="Wolfe K.H."/>
        </authorList>
    </citation>
    <scope>NUCLEOTIDE SEQUENCE [LARGE SCALE GENOMIC DNA]</scope>
    <source>
        <strain evidence="2">ATCC 10597 / BCRC 20456 / CBS 421 / NBRC 0211 / NRRL Y-12639</strain>
    </source>
</reference>
<dbReference type="OrthoDB" id="17089at2759"/>
<dbReference type="PANTHER" id="PTHR28106">
    <property type="entry name" value="MITOCHONDRIAL ATPASE COMPLEX SUBUNIT ATP10"/>
    <property type="match status" value="1"/>
</dbReference>
<gene>
    <name evidence="1" type="primary">NDAI0J02280</name>
    <name evidence="1" type="ordered locus">NDAI_0J02280</name>
</gene>
<keyword evidence="2" id="KW-1185">Reference proteome</keyword>
<accession>G0WH42</accession>
<name>G0WH42_NAUDC</name>
<dbReference type="AlphaFoldDB" id="G0WH42"/>
<dbReference type="GO" id="GO:0051082">
    <property type="term" value="F:unfolded protein binding"/>
    <property type="evidence" value="ECO:0007669"/>
    <property type="project" value="EnsemblFungi"/>
</dbReference>